<evidence type="ECO:0000313" key="1">
    <source>
        <dbReference type="EMBL" id="PCH38394.1"/>
    </source>
</evidence>
<accession>A0A2H3JP31</accession>
<evidence type="ECO:0000313" key="2">
    <source>
        <dbReference type="Proteomes" id="UP000218811"/>
    </source>
</evidence>
<sequence length="288" mass="33319">MAQEQVTIWVRPIDANFTYSGRPTSINVSSSNNVDDLKLKIQQKLRIQDVARDQITLLKAPRFATEPVSRGECVVLDEYLTISVALPVDQEAPTIVLVLVTDLDHARLGPRINNELVRKYGSVVIKVRNPRTFDYSDRNRNEIELFSGHELPDFVENYWKKLQEKRDMSNYDWQTLEREFDIERDDRYDPQWLRNHFIASSDKTNVPAVSASRELRHLLNIVRGGIGNWTEEGVKEVDANAIFFQPLKAYINSHPTETRVLCNFGTKSWPFPLIVQVDAEECFYSYTP</sequence>
<reference evidence="1 2" key="1">
    <citation type="journal article" date="2012" name="Science">
        <title>The Paleozoic origin of enzymatic lignin decomposition reconstructed from 31 fungal genomes.</title>
        <authorList>
            <person name="Floudas D."/>
            <person name="Binder M."/>
            <person name="Riley R."/>
            <person name="Barry K."/>
            <person name="Blanchette R.A."/>
            <person name="Henrissat B."/>
            <person name="Martinez A.T."/>
            <person name="Otillar R."/>
            <person name="Spatafora J.W."/>
            <person name="Yadav J.S."/>
            <person name="Aerts A."/>
            <person name="Benoit I."/>
            <person name="Boyd A."/>
            <person name="Carlson A."/>
            <person name="Copeland A."/>
            <person name="Coutinho P.M."/>
            <person name="de Vries R.P."/>
            <person name="Ferreira P."/>
            <person name="Findley K."/>
            <person name="Foster B."/>
            <person name="Gaskell J."/>
            <person name="Glotzer D."/>
            <person name="Gorecki P."/>
            <person name="Heitman J."/>
            <person name="Hesse C."/>
            <person name="Hori C."/>
            <person name="Igarashi K."/>
            <person name="Jurgens J.A."/>
            <person name="Kallen N."/>
            <person name="Kersten P."/>
            <person name="Kohler A."/>
            <person name="Kuees U."/>
            <person name="Kumar T.K.A."/>
            <person name="Kuo A."/>
            <person name="LaButti K."/>
            <person name="Larrondo L.F."/>
            <person name="Lindquist E."/>
            <person name="Ling A."/>
            <person name="Lombard V."/>
            <person name="Lucas S."/>
            <person name="Lundell T."/>
            <person name="Martin R."/>
            <person name="McLaughlin D.J."/>
            <person name="Morgenstern I."/>
            <person name="Morin E."/>
            <person name="Murat C."/>
            <person name="Nagy L.G."/>
            <person name="Nolan M."/>
            <person name="Ohm R.A."/>
            <person name="Patyshakuliyeva A."/>
            <person name="Rokas A."/>
            <person name="Ruiz-Duenas F.J."/>
            <person name="Sabat G."/>
            <person name="Salamov A."/>
            <person name="Samejima M."/>
            <person name="Schmutz J."/>
            <person name="Slot J.C."/>
            <person name="St John F."/>
            <person name="Stenlid J."/>
            <person name="Sun H."/>
            <person name="Sun S."/>
            <person name="Syed K."/>
            <person name="Tsang A."/>
            <person name="Wiebenga A."/>
            <person name="Young D."/>
            <person name="Pisabarro A."/>
            <person name="Eastwood D.C."/>
            <person name="Martin F."/>
            <person name="Cullen D."/>
            <person name="Grigoriev I.V."/>
            <person name="Hibbett D.S."/>
        </authorList>
    </citation>
    <scope>NUCLEOTIDE SEQUENCE [LARGE SCALE GENOMIC DNA]</scope>
    <source>
        <strain evidence="1 2">MD-104</strain>
    </source>
</reference>
<keyword evidence="2" id="KW-1185">Reference proteome</keyword>
<proteinExistence type="predicted"/>
<gene>
    <name evidence="1" type="ORF">WOLCODRAFT_23337</name>
</gene>
<protein>
    <recommendedName>
        <fullName evidence="3">Ubiquitin-like domain-containing protein</fullName>
    </recommendedName>
</protein>
<organism evidence="1 2">
    <name type="scientific">Wolfiporia cocos (strain MD-104)</name>
    <name type="common">Brown rot fungus</name>
    <dbReference type="NCBI Taxonomy" id="742152"/>
    <lineage>
        <taxon>Eukaryota</taxon>
        <taxon>Fungi</taxon>
        <taxon>Dikarya</taxon>
        <taxon>Basidiomycota</taxon>
        <taxon>Agaricomycotina</taxon>
        <taxon>Agaricomycetes</taxon>
        <taxon>Polyporales</taxon>
        <taxon>Phaeolaceae</taxon>
        <taxon>Wolfiporia</taxon>
    </lineage>
</organism>
<dbReference type="AlphaFoldDB" id="A0A2H3JP31"/>
<name>A0A2H3JP31_WOLCO</name>
<dbReference type="EMBL" id="KB467942">
    <property type="protein sequence ID" value="PCH38394.1"/>
    <property type="molecule type" value="Genomic_DNA"/>
</dbReference>
<dbReference type="Proteomes" id="UP000218811">
    <property type="component" value="Unassembled WGS sequence"/>
</dbReference>
<evidence type="ECO:0008006" key="3">
    <source>
        <dbReference type="Google" id="ProtNLM"/>
    </source>
</evidence>